<organism evidence="4 5">
    <name type="scientific">Xanthomonas campestris pv. translucens</name>
    <dbReference type="NCBI Taxonomy" id="343"/>
    <lineage>
        <taxon>Bacteria</taxon>
        <taxon>Pseudomonadati</taxon>
        <taxon>Pseudomonadota</taxon>
        <taxon>Gammaproteobacteria</taxon>
        <taxon>Lysobacterales</taxon>
        <taxon>Lysobacteraceae</taxon>
        <taxon>Xanthomonas</taxon>
        <taxon>Xanthomonas translucens group</taxon>
    </lineage>
</organism>
<protein>
    <recommendedName>
        <fullName evidence="3">OmpA-like domain-containing protein</fullName>
    </recommendedName>
</protein>
<evidence type="ECO:0000313" key="4">
    <source>
        <dbReference type="EMBL" id="KWV13790.1"/>
    </source>
</evidence>
<evidence type="ECO:0000313" key="5">
    <source>
        <dbReference type="Proteomes" id="UP000055854"/>
    </source>
</evidence>
<accession>A0A125PVN1</accession>
<dbReference type="InterPro" id="IPR036737">
    <property type="entry name" value="OmpA-like_sf"/>
</dbReference>
<feature type="chain" id="PRO_5007178739" description="OmpA-like domain-containing protein" evidence="2">
    <location>
        <begin position="26"/>
        <end position="298"/>
    </location>
</feature>
<proteinExistence type="predicted"/>
<keyword evidence="1" id="KW-0175">Coiled coil</keyword>
<dbReference type="RefSeq" id="WP_060748205.1">
    <property type="nucleotide sequence ID" value="NZ_LNTA01000126.1"/>
</dbReference>
<dbReference type="Pfam" id="PF00691">
    <property type="entry name" value="OmpA"/>
    <property type="match status" value="1"/>
</dbReference>
<reference evidence="4 5" key="1">
    <citation type="submission" date="2015-11" db="EMBL/GenBank/DDBJ databases">
        <title>Long Read and Single Molecule DNA Sequencing Simplifies Genome Assembly and TAL Effector Gene Analysis of Xanthomonas translucens.</title>
        <authorList>
            <person name="Peng Z."/>
            <person name="Hu Y."/>
            <person name="Xie J."/>
            <person name="Potnis N."/>
            <person name="Akhunova A."/>
            <person name="Jones J."/>
            <person name="Liu Z."/>
            <person name="White F."/>
            <person name="Liu S."/>
        </authorList>
    </citation>
    <scope>NUCLEOTIDE SEQUENCE [LARGE SCALE GENOMIC DNA]</scope>
    <source>
        <strain evidence="4 5">B1</strain>
    </source>
</reference>
<name>A0A125PVN1_XANCT</name>
<evidence type="ECO:0000256" key="2">
    <source>
        <dbReference type="SAM" id="SignalP"/>
    </source>
</evidence>
<dbReference type="Gene3D" id="3.30.1330.60">
    <property type="entry name" value="OmpA-like domain"/>
    <property type="match status" value="1"/>
</dbReference>
<dbReference type="InterPro" id="IPR006665">
    <property type="entry name" value="OmpA-like"/>
</dbReference>
<feature type="coiled-coil region" evidence="1">
    <location>
        <begin position="86"/>
        <end position="146"/>
    </location>
</feature>
<evidence type="ECO:0000259" key="3">
    <source>
        <dbReference type="Pfam" id="PF00691"/>
    </source>
</evidence>
<dbReference type="EMBL" id="LNTA01000126">
    <property type="protein sequence ID" value="KWV13790.1"/>
    <property type="molecule type" value="Genomic_DNA"/>
</dbReference>
<comment type="caution">
    <text evidence="4">The sequence shown here is derived from an EMBL/GenBank/DDBJ whole genome shotgun (WGS) entry which is preliminary data.</text>
</comment>
<feature type="domain" description="OmpA-like" evidence="3">
    <location>
        <begin position="214"/>
        <end position="291"/>
    </location>
</feature>
<dbReference type="SUPFAM" id="SSF103088">
    <property type="entry name" value="OmpA-like"/>
    <property type="match status" value="1"/>
</dbReference>
<gene>
    <name evidence="4" type="ORF">ATB53_00900</name>
</gene>
<keyword evidence="2" id="KW-0732">Signal</keyword>
<dbReference type="AlphaFoldDB" id="A0A125PVN1"/>
<feature type="signal peptide" evidence="2">
    <location>
        <begin position="1"/>
        <end position="25"/>
    </location>
</feature>
<evidence type="ECO:0000256" key="1">
    <source>
        <dbReference type="SAM" id="Coils"/>
    </source>
</evidence>
<dbReference type="Proteomes" id="UP000055854">
    <property type="component" value="Unassembled WGS sequence"/>
</dbReference>
<sequence>MSRRLGIAGRLAALLLLFAPLAAFAADDPELAVLNQRLVALQADPLSADAAAYERLQAQQAVAAFAAAKRKEQDDARYLAERRVEIAETAARAALARRQVEQLEKTRSDLLVEASRREAARARQEAERLRVQAQIQAEEAASLRQAAEADQLARQDAEQALTNVAGQQTAKLSAAQQKSAKLAREEAELVAGAKLPASRFEPRGEVFTVTGGAFAAGKAALSADAAGQAKALAQYLQIGAKGRVRIEAYDADAGVAQKRADALRDALVSGGVAASRLQAVGKKAPASKARAAEVVIAP</sequence>
<dbReference type="OrthoDB" id="5976031at2"/>